<keyword evidence="13" id="KW-0067">ATP-binding</keyword>
<evidence type="ECO:0000256" key="19">
    <source>
        <dbReference type="SAM" id="MobiDB-lite"/>
    </source>
</evidence>
<dbReference type="SUPFAM" id="SSF50729">
    <property type="entry name" value="PH domain-like"/>
    <property type="match status" value="1"/>
</dbReference>
<keyword evidence="15 17" id="KW-0175">Coiled coil</keyword>
<dbReference type="FunFam" id="2.30.29.30:FF:000308">
    <property type="entry name" value="Rho-associated protein kinase 1"/>
    <property type="match status" value="1"/>
</dbReference>
<dbReference type="InterPro" id="IPR002219">
    <property type="entry name" value="PKC_DAG/PE"/>
</dbReference>
<evidence type="ECO:0000256" key="9">
    <source>
        <dbReference type="ARBA" id="ARBA00022723"/>
    </source>
</evidence>
<dbReference type="CDD" id="cd20813">
    <property type="entry name" value="C1_ROCK"/>
    <property type="match status" value="1"/>
</dbReference>
<dbReference type="GO" id="GO:0072518">
    <property type="term" value="F:Rho-dependent protein serine/threonine kinase activity"/>
    <property type="evidence" value="ECO:0007669"/>
    <property type="project" value="TreeGrafter"/>
</dbReference>
<feature type="coiled-coil region" evidence="18">
    <location>
        <begin position="59"/>
        <end position="275"/>
    </location>
</feature>
<dbReference type="Pfam" id="PF25346">
    <property type="entry name" value="PH_MRCK"/>
    <property type="match status" value="1"/>
</dbReference>
<evidence type="ECO:0000256" key="3">
    <source>
        <dbReference type="ARBA" id="ARBA00009903"/>
    </source>
</evidence>
<dbReference type="CDD" id="cd22250">
    <property type="entry name" value="ROCK_SBD"/>
    <property type="match status" value="1"/>
</dbReference>
<accession>A0A0B7A6X7</accession>
<comment type="cofactor">
    <cofactor evidence="1">
        <name>Mg(2+)</name>
        <dbReference type="ChEBI" id="CHEBI:18420"/>
    </cofactor>
</comment>
<feature type="region of interest" description="Disordered" evidence="19">
    <location>
        <begin position="690"/>
        <end position="728"/>
    </location>
</feature>
<keyword evidence="16" id="KW-0206">Cytoskeleton</keyword>
<keyword evidence="11" id="KW-0418">Kinase</keyword>
<dbReference type="Pfam" id="PF08912">
    <property type="entry name" value="Rho_Binding"/>
    <property type="match status" value="1"/>
</dbReference>
<evidence type="ECO:0000256" key="10">
    <source>
        <dbReference type="ARBA" id="ARBA00022741"/>
    </source>
</evidence>
<evidence type="ECO:0000256" key="7">
    <source>
        <dbReference type="ARBA" id="ARBA00022553"/>
    </source>
</evidence>
<evidence type="ECO:0000256" key="13">
    <source>
        <dbReference type="ARBA" id="ARBA00022840"/>
    </source>
</evidence>
<dbReference type="GO" id="GO:0046872">
    <property type="term" value="F:metal ion binding"/>
    <property type="evidence" value="ECO:0007669"/>
    <property type="project" value="UniProtKB-KW"/>
</dbReference>
<dbReference type="InterPro" id="IPR015008">
    <property type="entry name" value="ROCK_Rho-bd_dom"/>
</dbReference>
<evidence type="ECO:0000256" key="5">
    <source>
        <dbReference type="ARBA" id="ARBA00022490"/>
    </source>
</evidence>
<dbReference type="InterPro" id="IPR050839">
    <property type="entry name" value="Rho-assoc_Ser/Thr_Kinase"/>
</dbReference>
<dbReference type="CDD" id="cd01242">
    <property type="entry name" value="PH_ROCK"/>
    <property type="match status" value="1"/>
</dbReference>
<evidence type="ECO:0000256" key="14">
    <source>
        <dbReference type="ARBA" id="ARBA00022842"/>
    </source>
</evidence>
<dbReference type="InterPro" id="IPR057529">
    <property type="entry name" value="MRCK/ROCK_PH"/>
</dbReference>
<dbReference type="Gene3D" id="3.30.60.20">
    <property type="match status" value="1"/>
</dbReference>
<protein>
    <recommendedName>
        <fullName evidence="4">non-specific serine/threonine protein kinase</fullName>
        <ecNumber evidence="4">2.7.11.1</ecNumber>
    </recommendedName>
</protein>
<evidence type="ECO:0000256" key="2">
    <source>
        <dbReference type="ARBA" id="ARBA00004245"/>
    </source>
</evidence>
<dbReference type="GO" id="GO:0007266">
    <property type="term" value="P:Rho protein signal transduction"/>
    <property type="evidence" value="ECO:0007669"/>
    <property type="project" value="UniProtKB-UniRule"/>
</dbReference>
<evidence type="ECO:0000259" key="21">
    <source>
        <dbReference type="PROSITE" id="PS50081"/>
    </source>
</evidence>
<evidence type="ECO:0000259" key="22">
    <source>
        <dbReference type="PROSITE" id="PS51859"/>
    </source>
</evidence>
<evidence type="ECO:0000259" key="20">
    <source>
        <dbReference type="PROSITE" id="PS50003"/>
    </source>
</evidence>
<dbReference type="PROSITE" id="PS50003">
    <property type="entry name" value="PH_DOMAIN"/>
    <property type="match status" value="1"/>
</dbReference>
<dbReference type="InterPro" id="IPR011993">
    <property type="entry name" value="PH-like_dom_sf"/>
</dbReference>
<dbReference type="EMBL" id="HACG01029618">
    <property type="protein sequence ID" value="CEK76483.1"/>
    <property type="molecule type" value="Transcribed_RNA"/>
</dbReference>
<dbReference type="PROSITE" id="PS50081">
    <property type="entry name" value="ZF_DAG_PE_2"/>
    <property type="match status" value="1"/>
</dbReference>
<feature type="domain" description="PH" evidence="20">
    <location>
        <begin position="480"/>
        <end position="683"/>
    </location>
</feature>
<evidence type="ECO:0000256" key="12">
    <source>
        <dbReference type="ARBA" id="ARBA00022833"/>
    </source>
</evidence>
<keyword evidence="12" id="KW-0862">Zinc</keyword>
<reference evidence="23" key="1">
    <citation type="submission" date="2014-12" db="EMBL/GenBank/DDBJ databases">
        <title>Insight into the proteome of Arion vulgaris.</title>
        <authorList>
            <person name="Aradska J."/>
            <person name="Bulat T."/>
            <person name="Smidak R."/>
            <person name="Sarate P."/>
            <person name="Gangsoo J."/>
            <person name="Sialana F."/>
            <person name="Bilban M."/>
            <person name="Lubec G."/>
        </authorList>
    </citation>
    <scope>NUCLEOTIDE SEQUENCE</scope>
    <source>
        <tissue evidence="23">Skin</tissue>
    </source>
</reference>
<feature type="compositionally biased region" description="Basic and acidic residues" evidence="19">
    <location>
        <begin position="382"/>
        <end position="393"/>
    </location>
</feature>
<dbReference type="Pfam" id="PF00130">
    <property type="entry name" value="C1_1"/>
    <property type="match status" value="1"/>
</dbReference>
<evidence type="ECO:0000256" key="15">
    <source>
        <dbReference type="ARBA" id="ARBA00023054"/>
    </source>
</evidence>
<dbReference type="GO" id="GO:0005737">
    <property type="term" value="C:cytoplasm"/>
    <property type="evidence" value="ECO:0007669"/>
    <property type="project" value="TreeGrafter"/>
</dbReference>
<dbReference type="SUPFAM" id="SSF103652">
    <property type="entry name" value="G protein-binding domain"/>
    <property type="match status" value="1"/>
</dbReference>
<keyword evidence="10" id="KW-0547">Nucleotide-binding</keyword>
<evidence type="ECO:0000256" key="8">
    <source>
        <dbReference type="ARBA" id="ARBA00022679"/>
    </source>
</evidence>
<dbReference type="GO" id="GO:1901888">
    <property type="term" value="P:regulation of cell junction assembly"/>
    <property type="evidence" value="ECO:0007669"/>
    <property type="project" value="TreeGrafter"/>
</dbReference>
<dbReference type="SMART" id="SM00233">
    <property type="entry name" value="PH"/>
    <property type="match status" value="1"/>
</dbReference>
<keyword evidence="14" id="KW-0460">Magnesium</keyword>
<dbReference type="EC" id="2.7.11.1" evidence="4"/>
<gene>
    <name evidence="23" type="primary">ORF100149</name>
</gene>
<feature type="domain" description="Phorbol-ester/DAG-type" evidence="21">
    <location>
        <begin position="593"/>
        <end position="648"/>
    </location>
</feature>
<dbReference type="PANTHER" id="PTHR22988">
    <property type="entry name" value="MYOTONIC DYSTROPHY S/T KINASE-RELATED"/>
    <property type="match status" value="1"/>
</dbReference>
<dbReference type="GO" id="GO:0030866">
    <property type="term" value="P:cortical actin cytoskeleton organization"/>
    <property type="evidence" value="ECO:0007669"/>
    <property type="project" value="TreeGrafter"/>
</dbReference>
<keyword evidence="5" id="KW-0963">Cytoplasm</keyword>
<dbReference type="InterPro" id="IPR001849">
    <property type="entry name" value="PH_domain"/>
</dbReference>
<proteinExistence type="inferred from homology"/>
<evidence type="ECO:0000256" key="6">
    <source>
        <dbReference type="ARBA" id="ARBA00022527"/>
    </source>
</evidence>
<comment type="subcellular location">
    <subcellularLocation>
        <location evidence="2">Cytoplasm</location>
        <location evidence="2">Cytoskeleton</location>
    </subcellularLocation>
</comment>
<evidence type="ECO:0000256" key="18">
    <source>
        <dbReference type="SAM" id="Coils"/>
    </source>
</evidence>
<dbReference type="GO" id="GO:0005856">
    <property type="term" value="C:cytoskeleton"/>
    <property type="evidence" value="ECO:0007669"/>
    <property type="project" value="UniProtKB-SubCell"/>
</dbReference>
<name>A0A0B7A6X7_9EUPU</name>
<dbReference type="GO" id="GO:0005524">
    <property type="term" value="F:ATP binding"/>
    <property type="evidence" value="ECO:0007669"/>
    <property type="project" value="UniProtKB-KW"/>
</dbReference>
<feature type="region of interest" description="Disordered" evidence="19">
    <location>
        <begin position="368"/>
        <end position="393"/>
    </location>
</feature>
<evidence type="ECO:0000256" key="1">
    <source>
        <dbReference type="ARBA" id="ARBA00001946"/>
    </source>
</evidence>
<sequence>MRSKIYQLEKNLLNMEFDRDDFKSKWETEKQVHKETVDKYTADKSSFVITTGQANLEVVKELQVKLDQEKADRHKLDARLLETEKKNSELTIDVTQLTQQNQSLKAEHKMEVDKSKNLSLQVEQEGQRRNLLNADIKTLQQELQRVKTKEKQQSKEIEDLKEERKRIDDEIKKLKDDAAVNEMQITELQEQLEAETYFSSLYKTQVKELKEEVDEKNKQIQDLSSDIQNMLQEKDSIGAQLQLALAKADSEQLARQIAEEQLSDVEKEKTMLDLEIKEFMSKHKNEMNKKDSMIGVLEGLKYTYERDIDILVREKNDINNQIKTISDELTKKSNNNETEKLRKQLEDEKLKKTQAVNKLAEVMNRKEFAEPRGGKSKAANAELKRKEKENRKLQQELTMEREKYNKTIEKMQRDVLEAQLSVYEESQARQRLQMEIDAKDSEMEQLRQKLTFINSDTSSIISGNNEGNVSNLDESGVAPDSYMEGWLAVPNRTNVKKYDWRKQFVVVSSRKVLFYNSESDKQNTDPIMVLDIDKLFHVRPVSQGDVYRAAAKDIPRIFQILYASEGENRRPDEAAQESTSSAADRVGVISYKGHDFIPLNFRTPTSCDSCHKPVWHVIHPPPALECKRCHVKVHKDHFDKNEEFIAYCKVTYDSSIQAKELLLLAESTEKQKTWVQHLSKKVSKKGIVSTGNLGTARGSKQYSSYGPQQRGHLQGGKATTLPPQNRNS</sequence>
<keyword evidence="8" id="KW-0808">Transferase</keyword>
<keyword evidence="9" id="KW-0479">Metal-binding</keyword>
<dbReference type="Gene3D" id="1.20.5.730">
    <property type="entry name" value="Single helix bin"/>
    <property type="match status" value="1"/>
</dbReference>
<feature type="compositionally biased region" description="Polar residues" evidence="19">
    <location>
        <begin position="690"/>
        <end position="707"/>
    </location>
</feature>
<dbReference type="PROSITE" id="PS51859">
    <property type="entry name" value="RHO_BD"/>
    <property type="match status" value="1"/>
</dbReference>
<feature type="domain" description="RhoBD" evidence="22">
    <location>
        <begin position="305"/>
        <end position="368"/>
    </location>
</feature>
<dbReference type="InterPro" id="IPR046349">
    <property type="entry name" value="C1-like_sf"/>
</dbReference>
<comment type="similarity">
    <text evidence="3">Belongs to the protein kinase superfamily. AGC Ser/Thr protein kinase family.</text>
</comment>
<dbReference type="Gene3D" id="2.30.29.30">
    <property type="entry name" value="Pleckstrin-homology domain (PH domain)/Phosphotyrosine-binding domain (PTB)"/>
    <property type="match status" value="1"/>
</dbReference>
<evidence type="ECO:0000256" key="16">
    <source>
        <dbReference type="ARBA" id="ARBA00023212"/>
    </source>
</evidence>
<evidence type="ECO:0000256" key="17">
    <source>
        <dbReference type="PROSITE-ProRule" id="PRU01206"/>
    </source>
</evidence>
<dbReference type="GO" id="GO:0000281">
    <property type="term" value="P:mitotic cytokinesis"/>
    <property type="evidence" value="ECO:0007669"/>
    <property type="project" value="TreeGrafter"/>
</dbReference>
<evidence type="ECO:0000313" key="23">
    <source>
        <dbReference type="EMBL" id="CEK76483.1"/>
    </source>
</evidence>
<dbReference type="GO" id="GO:0031267">
    <property type="term" value="F:small GTPase binding"/>
    <property type="evidence" value="ECO:0007669"/>
    <property type="project" value="InterPro"/>
</dbReference>
<keyword evidence="7" id="KW-0597">Phosphoprotein</keyword>
<dbReference type="PANTHER" id="PTHR22988:SF73">
    <property type="entry name" value="RHO-ASSOCIATED PROTEIN KINASE"/>
    <property type="match status" value="1"/>
</dbReference>
<organism evidence="23">
    <name type="scientific">Arion vulgaris</name>
    <dbReference type="NCBI Taxonomy" id="1028688"/>
    <lineage>
        <taxon>Eukaryota</taxon>
        <taxon>Metazoa</taxon>
        <taxon>Spiralia</taxon>
        <taxon>Lophotrochozoa</taxon>
        <taxon>Mollusca</taxon>
        <taxon>Gastropoda</taxon>
        <taxon>Heterobranchia</taxon>
        <taxon>Euthyneura</taxon>
        <taxon>Panpulmonata</taxon>
        <taxon>Eupulmonata</taxon>
        <taxon>Stylommatophora</taxon>
        <taxon>Helicina</taxon>
        <taxon>Arionoidea</taxon>
        <taxon>Arionidae</taxon>
        <taxon>Arion</taxon>
    </lineage>
</organism>
<dbReference type="SMART" id="SM00109">
    <property type="entry name" value="C1"/>
    <property type="match status" value="1"/>
</dbReference>
<keyword evidence="6" id="KW-0723">Serine/threonine-protein kinase</keyword>
<evidence type="ECO:0000256" key="11">
    <source>
        <dbReference type="ARBA" id="ARBA00022777"/>
    </source>
</evidence>
<evidence type="ECO:0000256" key="4">
    <source>
        <dbReference type="ARBA" id="ARBA00012513"/>
    </source>
</evidence>
<dbReference type="GO" id="GO:0048598">
    <property type="term" value="P:embryonic morphogenesis"/>
    <property type="evidence" value="ECO:0007669"/>
    <property type="project" value="TreeGrafter"/>
</dbReference>
<dbReference type="AlphaFoldDB" id="A0A0B7A6X7"/>
<dbReference type="SUPFAM" id="SSF57889">
    <property type="entry name" value="Cysteine-rich domain"/>
    <property type="match status" value="1"/>
</dbReference>
<dbReference type="GO" id="GO:0031032">
    <property type="term" value="P:actomyosin structure organization"/>
    <property type="evidence" value="ECO:0007669"/>
    <property type="project" value="TreeGrafter"/>
</dbReference>